<accession>A0A9Q1JZA1</accession>
<dbReference type="AlphaFoldDB" id="A0A9Q1JZA1"/>
<dbReference type="OrthoDB" id="27073at2759"/>
<organism evidence="1 2">
    <name type="scientific">Carnegiea gigantea</name>
    <dbReference type="NCBI Taxonomy" id="171969"/>
    <lineage>
        <taxon>Eukaryota</taxon>
        <taxon>Viridiplantae</taxon>
        <taxon>Streptophyta</taxon>
        <taxon>Embryophyta</taxon>
        <taxon>Tracheophyta</taxon>
        <taxon>Spermatophyta</taxon>
        <taxon>Magnoliopsida</taxon>
        <taxon>eudicotyledons</taxon>
        <taxon>Gunneridae</taxon>
        <taxon>Pentapetalae</taxon>
        <taxon>Caryophyllales</taxon>
        <taxon>Cactineae</taxon>
        <taxon>Cactaceae</taxon>
        <taxon>Cactoideae</taxon>
        <taxon>Echinocereeae</taxon>
        <taxon>Carnegiea</taxon>
    </lineage>
</organism>
<dbReference type="InterPro" id="IPR045093">
    <property type="entry name" value="Cullin"/>
</dbReference>
<dbReference type="SUPFAM" id="SSF74788">
    <property type="entry name" value="Cullin repeat-like"/>
    <property type="match status" value="1"/>
</dbReference>
<reference evidence="1" key="1">
    <citation type="submission" date="2022-04" db="EMBL/GenBank/DDBJ databases">
        <title>Carnegiea gigantea Genome sequencing and assembly v2.</title>
        <authorList>
            <person name="Copetti D."/>
            <person name="Sanderson M.J."/>
            <person name="Burquez A."/>
            <person name="Wojciechowski M.F."/>
        </authorList>
    </citation>
    <scope>NUCLEOTIDE SEQUENCE</scope>
    <source>
        <strain evidence="1">SGP5-SGP5p</strain>
        <tissue evidence="1">Aerial part</tissue>
    </source>
</reference>
<gene>
    <name evidence="1" type="ORF">Cgig2_002330</name>
</gene>
<dbReference type="PANTHER" id="PTHR11932">
    <property type="entry name" value="CULLIN"/>
    <property type="match status" value="1"/>
</dbReference>
<comment type="caution">
    <text evidence="1">The sequence shown here is derived from an EMBL/GenBank/DDBJ whole genome shotgun (WGS) entry which is preliminary data.</text>
</comment>
<dbReference type="EMBL" id="JAKOGI010000524">
    <property type="protein sequence ID" value="KAJ8433659.1"/>
    <property type="molecule type" value="Genomic_DNA"/>
</dbReference>
<proteinExistence type="predicted"/>
<protein>
    <submittedName>
        <fullName evidence="1">Uncharacterized protein</fullName>
    </submittedName>
</protein>
<evidence type="ECO:0000313" key="2">
    <source>
        <dbReference type="Proteomes" id="UP001153076"/>
    </source>
</evidence>
<sequence>MDDCKVIELVEGREIMAEGHCKAEEDCGKYMEKPRPKDVVIAWELNHSNSCLHSRENDDESLLRDLATGWSKYKLSRLFNFLDHYCAWPRSLSSLNGTALACFHDMVYQDLSGKAKDAIVASMLTTPYFSYQIEVEREGGQIERALLKNVLGDIC</sequence>
<evidence type="ECO:0000313" key="1">
    <source>
        <dbReference type="EMBL" id="KAJ8433659.1"/>
    </source>
</evidence>
<dbReference type="InterPro" id="IPR016159">
    <property type="entry name" value="Cullin_repeat-like_dom_sf"/>
</dbReference>
<name>A0A9Q1JZA1_9CARY</name>
<dbReference type="Proteomes" id="UP001153076">
    <property type="component" value="Unassembled WGS sequence"/>
</dbReference>
<keyword evidence="2" id="KW-1185">Reference proteome</keyword>